<dbReference type="Pfam" id="PF12652">
    <property type="entry name" value="CotJB"/>
    <property type="match status" value="1"/>
</dbReference>
<reference evidence="2 3" key="1">
    <citation type="submission" date="2019-04" db="EMBL/GenBank/DDBJ databases">
        <authorList>
            <person name="Poehlein A."/>
            <person name="Bengelsdorf F.R."/>
            <person name="Duerre P."/>
            <person name="Daniel R."/>
        </authorList>
    </citation>
    <scope>NUCLEOTIDE SEQUENCE [LARGE SCALE GENOMIC DNA]</scope>
    <source>
        <strain evidence="2 3">BS-1</strain>
    </source>
</reference>
<protein>
    <submittedName>
        <fullName evidence="2">CotJB protein</fullName>
    </submittedName>
</protein>
<organism evidence="2 3">
    <name type="scientific">Caproiciproducens galactitolivorans</name>
    <dbReference type="NCBI Taxonomy" id="642589"/>
    <lineage>
        <taxon>Bacteria</taxon>
        <taxon>Bacillati</taxon>
        <taxon>Bacillota</taxon>
        <taxon>Clostridia</taxon>
        <taxon>Eubacteriales</taxon>
        <taxon>Acutalibacteraceae</taxon>
        <taxon>Caproiciproducens</taxon>
    </lineage>
</organism>
<evidence type="ECO:0000313" key="3">
    <source>
        <dbReference type="Proteomes" id="UP000297714"/>
    </source>
</evidence>
<gene>
    <name evidence="2" type="ORF">CAGA_08690</name>
</gene>
<dbReference type="EMBL" id="SRMQ01000002">
    <property type="protein sequence ID" value="TGJ77497.1"/>
    <property type="molecule type" value="Genomic_DNA"/>
</dbReference>
<dbReference type="AlphaFoldDB" id="A0A4Z0Y3R1"/>
<proteinExistence type="predicted"/>
<keyword evidence="3" id="KW-1185">Reference proteome</keyword>
<dbReference type="OrthoDB" id="9804099at2"/>
<name>A0A4Z0Y3R1_9FIRM</name>
<dbReference type="InterPro" id="IPR024207">
    <property type="entry name" value="CotJB_dom"/>
</dbReference>
<comment type="caution">
    <text evidence="2">The sequence shown here is derived from an EMBL/GenBank/DDBJ whole genome shotgun (WGS) entry which is preliminary data.</text>
</comment>
<evidence type="ECO:0000259" key="1">
    <source>
        <dbReference type="Pfam" id="PF12652"/>
    </source>
</evidence>
<dbReference type="Proteomes" id="UP000297714">
    <property type="component" value="Unassembled WGS sequence"/>
</dbReference>
<sequence length="86" mass="10118">MNEQEMMLRRIRSYQFTMWELHIFLDTHPGDCTAAQKLEEYRKITTDLIAKYEAAYGPMNETSATTSRWAWISDPWPWDVTEGGKA</sequence>
<feature type="domain" description="Protein CotJB" evidence="1">
    <location>
        <begin position="6"/>
        <end position="79"/>
    </location>
</feature>
<dbReference type="RefSeq" id="WP_135658086.1">
    <property type="nucleotide sequence ID" value="NZ_JAJUFJ010000012.1"/>
</dbReference>
<accession>A0A4Z0Y3R1</accession>
<evidence type="ECO:0000313" key="2">
    <source>
        <dbReference type="EMBL" id="TGJ77497.1"/>
    </source>
</evidence>